<proteinExistence type="predicted"/>
<evidence type="ECO:0000256" key="1">
    <source>
        <dbReference type="SAM" id="MobiDB-lite"/>
    </source>
</evidence>
<gene>
    <name evidence="3" type="ORF">KSU1_D0182</name>
</gene>
<dbReference type="AlphaFoldDB" id="I3IP46"/>
<keyword evidence="2" id="KW-0812">Transmembrane</keyword>
<evidence type="ECO:0000313" key="4">
    <source>
        <dbReference type="Proteomes" id="UP000002985"/>
    </source>
</evidence>
<dbReference type="OrthoDB" id="4762308at2"/>
<protein>
    <submittedName>
        <fullName evidence="3">Uncharacterized protein</fullName>
    </submittedName>
</protein>
<feature type="transmembrane region" description="Helical" evidence="2">
    <location>
        <begin position="12"/>
        <end position="34"/>
    </location>
</feature>
<dbReference type="EMBL" id="BAFH01000004">
    <property type="protein sequence ID" value="GAB63491.1"/>
    <property type="molecule type" value="Genomic_DNA"/>
</dbReference>
<evidence type="ECO:0000256" key="2">
    <source>
        <dbReference type="SAM" id="Phobius"/>
    </source>
</evidence>
<dbReference type="Proteomes" id="UP000002985">
    <property type="component" value="Unassembled WGS sequence"/>
</dbReference>
<organism evidence="3 4">
    <name type="scientific">Candidatus Jettenia caeni</name>
    <dbReference type="NCBI Taxonomy" id="247490"/>
    <lineage>
        <taxon>Bacteria</taxon>
        <taxon>Pseudomonadati</taxon>
        <taxon>Planctomycetota</taxon>
        <taxon>Candidatus Brocadiia</taxon>
        <taxon>Candidatus Brocadiales</taxon>
        <taxon>Candidatus Brocadiaceae</taxon>
        <taxon>Candidatus Jettenia</taxon>
    </lineage>
</organism>
<keyword evidence="2" id="KW-0472">Membrane</keyword>
<keyword evidence="2" id="KW-1133">Transmembrane helix</keyword>
<keyword evidence="4" id="KW-1185">Reference proteome</keyword>
<comment type="caution">
    <text evidence="3">The sequence shown here is derived from an EMBL/GenBank/DDBJ whole genome shotgun (WGS) entry which is preliminary data.</text>
</comment>
<evidence type="ECO:0000313" key="3">
    <source>
        <dbReference type="EMBL" id="GAB63491.1"/>
    </source>
</evidence>
<accession>I3IP46</accession>
<reference evidence="3 4" key="1">
    <citation type="journal article" date="2012" name="FEBS Lett.">
        <title>Anammox organism KSU-1 expresses a NirK-type copper-containing nitrite reductase instead of a NirS-type with cytochrome cd1.</title>
        <authorList>
            <person name="Hira D."/>
            <person name="Toh H."/>
            <person name="Migita C.T."/>
            <person name="Okubo H."/>
            <person name="Nishiyama T."/>
            <person name="Hattori M."/>
            <person name="Furukawa K."/>
            <person name="Fujii T."/>
        </authorList>
    </citation>
    <scope>NUCLEOTIDE SEQUENCE [LARGE SCALE GENOMIC DNA]</scope>
</reference>
<name>I3IP46_9BACT</name>
<sequence>MEPASAWNSLEIIKLVFSTLTPLAILLLGIWINIRLHKFEQDREADRREKKQEREEQKCIDKEEKESARQKEERACEERARRYQEKKEKELIQNEQIHIPHIEFTIQCIFFGPQNGMYIAEFILNVHNRGCTAQRFPRIILRVLGIRSGERLSFREGNEPRLRFPEKIFETDVVPKDWDFILVEPGIKHDINFTTIIPHEYRFIIARAEFHYEKYLPQSTEKVFELPLNYC</sequence>
<feature type="region of interest" description="Disordered" evidence="1">
    <location>
        <begin position="43"/>
        <end position="76"/>
    </location>
</feature>